<evidence type="ECO:0000256" key="9">
    <source>
        <dbReference type="RuleBase" id="RU004474"/>
    </source>
</evidence>
<keyword evidence="5 8" id="KW-0521">NADP</keyword>
<dbReference type="InterPro" id="IPR024072">
    <property type="entry name" value="DHFR-like_dom_sf"/>
</dbReference>
<dbReference type="InterPro" id="IPR012259">
    <property type="entry name" value="DHFR"/>
</dbReference>
<keyword evidence="6 8" id="KW-0560">Oxidoreductase</keyword>
<evidence type="ECO:0000313" key="12">
    <source>
        <dbReference type="Proteomes" id="UP000198935"/>
    </source>
</evidence>
<proteinExistence type="inferred from homology"/>
<dbReference type="CDD" id="cd00209">
    <property type="entry name" value="DHFR"/>
    <property type="match status" value="1"/>
</dbReference>
<dbReference type="PANTHER" id="PTHR48069:SF3">
    <property type="entry name" value="DIHYDROFOLATE REDUCTASE"/>
    <property type="match status" value="1"/>
</dbReference>
<dbReference type="AlphaFoldDB" id="A0A1H3UCS9"/>
<evidence type="ECO:0000256" key="7">
    <source>
        <dbReference type="ARBA" id="ARBA00025067"/>
    </source>
</evidence>
<dbReference type="InterPro" id="IPR001796">
    <property type="entry name" value="DHFR_dom"/>
</dbReference>
<evidence type="ECO:0000256" key="2">
    <source>
        <dbReference type="ARBA" id="ARBA00009539"/>
    </source>
</evidence>
<dbReference type="GO" id="GO:0046655">
    <property type="term" value="P:folic acid metabolic process"/>
    <property type="evidence" value="ECO:0007669"/>
    <property type="project" value="TreeGrafter"/>
</dbReference>
<evidence type="ECO:0000256" key="3">
    <source>
        <dbReference type="ARBA" id="ARBA00012856"/>
    </source>
</evidence>
<feature type="domain" description="DHFR" evidence="10">
    <location>
        <begin position="1"/>
        <end position="159"/>
    </location>
</feature>
<dbReference type="Proteomes" id="UP000198935">
    <property type="component" value="Unassembled WGS sequence"/>
</dbReference>
<dbReference type="GO" id="GO:0006730">
    <property type="term" value="P:one-carbon metabolic process"/>
    <property type="evidence" value="ECO:0007669"/>
    <property type="project" value="UniProtKB-KW"/>
</dbReference>
<accession>A0A1H3UCS9</accession>
<dbReference type="GO" id="GO:0046654">
    <property type="term" value="P:tetrahydrofolate biosynthetic process"/>
    <property type="evidence" value="ECO:0007669"/>
    <property type="project" value="UniProtKB-UniPathway"/>
</dbReference>
<protein>
    <recommendedName>
        <fullName evidence="3 8">Dihydrofolate reductase</fullName>
        <ecNumber evidence="3 8">1.5.1.3</ecNumber>
    </recommendedName>
</protein>
<evidence type="ECO:0000256" key="1">
    <source>
        <dbReference type="ARBA" id="ARBA00004903"/>
    </source>
</evidence>
<evidence type="ECO:0000313" key="11">
    <source>
        <dbReference type="EMBL" id="SDZ60168.1"/>
    </source>
</evidence>
<dbReference type="GO" id="GO:0046452">
    <property type="term" value="P:dihydrofolate metabolic process"/>
    <property type="evidence" value="ECO:0007669"/>
    <property type="project" value="TreeGrafter"/>
</dbReference>
<dbReference type="EMBL" id="FNPI01000020">
    <property type="protein sequence ID" value="SDZ60168.1"/>
    <property type="molecule type" value="Genomic_DNA"/>
</dbReference>
<dbReference type="OrthoDB" id="9804315at2"/>
<dbReference type="EC" id="1.5.1.3" evidence="3 8"/>
<comment type="pathway">
    <text evidence="1 8">Cofactor biosynthesis; tetrahydrofolate biosynthesis; 5,6,7,8-tetrahydrofolate from 7,8-dihydrofolate: step 1/1.</text>
</comment>
<dbReference type="FunFam" id="3.40.430.10:FF:000001">
    <property type="entry name" value="Dihydrofolate reductase"/>
    <property type="match status" value="1"/>
</dbReference>
<evidence type="ECO:0000256" key="5">
    <source>
        <dbReference type="ARBA" id="ARBA00022857"/>
    </source>
</evidence>
<comment type="function">
    <text evidence="7 8">Key enzyme in folate metabolism. Catalyzes an essential reaction for de novo glycine and purine synthesis, and for DNA precursor synthesis.</text>
</comment>
<comment type="catalytic activity">
    <reaction evidence="8">
        <text>(6S)-5,6,7,8-tetrahydrofolate + NADP(+) = 7,8-dihydrofolate + NADPH + H(+)</text>
        <dbReference type="Rhea" id="RHEA:15009"/>
        <dbReference type="ChEBI" id="CHEBI:15378"/>
        <dbReference type="ChEBI" id="CHEBI:57451"/>
        <dbReference type="ChEBI" id="CHEBI:57453"/>
        <dbReference type="ChEBI" id="CHEBI:57783"/>
        <dbReference type="ChEBI" id="CHEBI:58349"/>
        <dbReference type="EC" id="1.5.1.3"/>
    </reaction>
</comment>
<dbReference type="PROSITE" id="PS51330">
    <property type="entry name" value="DHFR_2"/>
    <property type="match status" value="1"/>
</dbReference>
<dbReference type="Pfam" id="PF00186">
    <property type="entry name" value="DHFR_1"/>
    <property type="match status" value="1"/>
</dbReference>
<dbReference type="STRING" id="1503961.SAMN05421736_12047"/>
<keyword evidence="12" id="KW-1185">Reference proteome</keyword>
<dbReference type="PROSITE" id="PS00075">
    <property type="entry name" value="DHFR_1"/>
    <property type="match status" value="1"/>
</dbReference>
<dbReference type="SUPFAM" id="SSF53597">
    <property type="entry name" value="Dihydrofolate reductase-like"/>
    <property type="match status" value="1"/>
</dbReference>
<dbReference type="UniPathway" id="UPA00077">
    <property type="reaction ID" value="UER00158"/>
</dbReference>
<reference evidence="12" key="1">
    <citation type="submission" date="2016-10" db="EMBL/GenBank/DDBJ databases">
        <authorList>
            <person name="Varghese N."/>
            <person name="Submissions S."/>
        </authorList>
    </citation>
    <scope>NUCLEOTIDE SEQUENCE [LARGE SCALE GENOMIC DNA]</scope>
    <source>
        <strain evidence="12">SP</strain>
    </source>
</reference>
<dbReference type="GO" id="GO:0005829">
    <property type="term" value="C:cytosol"/>
    <property type="evidence" value="ECO:0007669"/>
    <property type="project" value="TreeGrafter"/>
</dbReference>
<evidence type="ECO:0000259" key="10">
    <source>
        <dbReference type="PROSITE" id="PS51330"/>
    </source>
</evidence>
<organism evidence="11 12">
    <name type="scientific">Evansella caseinilytica</name>
    <dbReference type="NCBI Taxonomy" id="1503961"/>
    <lineage>
        <taxon>Bacteria</taxon>
        <taxon>Bacillati</taxon>
        <taxon>Bacillota</taxon>
        <taxon>Bacilli</taxon>
        <taxon>Bacillales</taxon>
        <taxon>Bacillaceae</taxon>
        <taxon>Evansella</taxon>
    </lineage>
</organism>
<sequence>MISMIAAMGENHVIGLEGRMPWHLPNDLKFFKRVTSGHAVVMGRKTFVSLGKPLPGRRNIVVTRDRTFSPAGVEVIHSLEKIKDVRDTVEEVFVIGGATLYNEMLPFAEKIYLTIIHEKFAGDTLFPKLNEQEWQVVSTEKGIIDEKNQYEHTFYVYERK</sequence>
<evidence type="ECO:0000256" key="4">
    <source>
        <dbReference type="ARBA" id="ARBA00022563"/>
    </source>
</evidence>
<dbReference type="PIRSF" id="PIRSF000194">
    <property type="entry name" value="DHFR"/>
    <property type="match status" value="1"/>
</dbReference>
<gene>
    <name evidence="11" type="ORF">SAMN05421736_12047</name>
</gene>
<dbReference type="Gene3D" id="3.40.430.10">
    <property type="entry name" value="Dihydrofolate Reductase, subunit A"/>
    <property type="match status" value="1"/>
</dbReference>
<dbReference type="GO" id="GO:0004146">
    <property type="term" value="F:dihydrofolate reductase activity"/>
    <property type="evidence" value="ECO:0007669"/>
    <property type="project" value="UniProtKB-EC"/>
</dbReference>
<name>A0A1H3UCS9_9BACI</name>
<dbReference type="PANTHER" id="PTHR48069">
    <property type="entry name" value="DIHYDROFOLATE REDUCTASE"/>
    <property type="match status" value="1"/>
</dbReference>
<dbReference type="InterPro" id="IPR017925">
    <property type="entry name" value="DHFR_CS"/>
</dbReference>
<evidence type="ECO:0000256" key="8">
    <source>
        <dbReference type="PIRNR" id="PIRNR000194"/>
    </source>
</evidence>
<evidence type="ECO:0000256" key="6">
    <source>
        <dbReference type="ARBA" id="ARBA00023002"/>
    </source>
</evidence>
<keyword evidence="4 8" id="KW-0554">One-carbon metabolism</keyword>
<dbReference type="PRINTS" id="PR00070">
    <property type="entry name" value="DHFR"/>
</dbReference>
<comment type="similarity">
    <text evidence="2 8 9">Belongs to the dihydrofolate reductase family.</text>
</comment>
<dbReference type="GO" id="GO:0070401">
    <property type="term" value="F:NADP+ binding"/>
    <property type="evidence" value="ECO:0007669"/>
    <property type="project" value="UniProtKB-ARBA"/>
</dbReference>